<feature type="domain" description="Tc1-like transposase DDE" evidence="1">
    <location>
        <begin position="6"/>
        <end position="62"/>
    </location>
</feature>
<dbReference type="GO" id="GO:0003676">
    <property type="term" value="F:nucleic acid binding"/>
    <property type="evidence" value="ECO:0007669"/>
    <property type="project" value="InterPro"/>
</dbReference>
<dbReference type="InterPro" id="IPR038717">
    <property type="entry name" value="Tc1-like_DDE_dom"/>
</dbReference>
<proteinExistence type="predicted"/>
<dbReference type="STRING" id="671072.PL9214640017"/>
<accession>A0A1J1LPS3</accession>
<evidence type="ECO:0000313" key="2">
    <source>
        <dbReference type="EMBL" id="CUR34010.1"/>
    </source>
</evidence>
<dbReference type="Gene3D" id="3.30.420.10">
    <property type="entry name" value="Ribonuclease H-like superfamily/Ribonuclease H"/>
    <property type="match status" value="1"/>
</dbReference>
<dbReference type="Proteomes" id="UP000184315">
    <property type="component" value="Unassembled WGS sequence"/>
</dbReference>
<sequence length="91" mass="10779">MSKIIASFHKKKEILKKIEAEMPNIRLEFLPPYSPDFNLIELVWHSAKEYIAHRLFESVEQLEDLLHKLLNEGELIINWHRKIKNKGNAVC</sequence>
<gene>
    <name evidence="2" type="ORF">PL9214640017</name>
</gene>
<dbReference type="AlphaFoldDB" id="A0A1J1LPS3"/>
<keyword evidence="3" id="KW-1185">Reference proteome</keyword>
<evidence type="ECO:0000313" key="3">
    <source>
        <dbReference type="Proteomes" id="UP000184315"/>
    </source>
</evidence>
<evidence type="ECO:0000259" key="1">
    <source>
        <dbReference type="Pfam" id="PF13358"/>
    </source>
</evidence>
<organism evidence="2 3">
    <name type="scientific">Planktothrix tepida PCC 9214</name>
    <dbReference type="NCBI Taxonomy" id="671072"/>
    <lineage>
        <taxon>Bacteria</taxon>
        <taxon>Bacillati</taxon>
        <taxon>Cyanobacteriota</taxon>
        <taxon>Cyanophyceae</taxon>
        <taxon>Oscillatoriophycideae</taxon>
        <taxon>Oscillatoriales</taxon>
        <taxon>Microcoleaceae</taxon>
        <taxon>Planktothrix</taxon>
    </lineage>
</organism>
<dbReference type="Pfam" id="PF13358">
    <property type="entry name" value="DDE_3"/>
    <property type="match status" value="1"/>
</dbReference>
<reference evidence="3" key="1">
    <citation type="submission" date="2015-10" db="EMBL/GenBank/DDBJ databases">
        <authorList>
            <person name="Regsiter A."/>
            <person name="william w."/>
        </authorList>
    </citation>
    <scope>NUCLEOTIDE SEQUENCE [LARGE SCALE GENOMIC DNA]</scope>
</reference>
<name>A0A1J1LPS3_9CYAN</name>
<dbReference type="EMBL" id="CZDF01000171">
    <property type="protein sequence ID" value="CUR34010.1"/>
    <property type="molecule type" value="Genomic_DNA"/>
</dbReference>
<protein>
    <submittedName>
        <fullName evidence="2">Transposase</fullName>
    </submittedName>
</protein>
<dbReference type="InterPro" id="IPR036397">
    <property type="entry name" value="RNaseH_sf"/>
</dbReference>